<sequence>MAPAASTRGKAALDFNPAEPVQLLCHSNAKGDGDASSSRVPATPGVSSQGAFKSSCGAITPTPHVPAPRNRVSEAGGGNLAATAAPKVLPSASSTVFNQVAPELALDDGRPWTTVKPRRWWRKRALPLSDGDSSRRAGPSPTGAKASGAPTDFTRRFSGRCFRCLSKDHRVASCREPLKCLGCSQPGHGVLMVVVSDPNPVVNSNTFKAAKALELQLGIPWSDMRVTRHYPEQFLAWLKHPSQVELALGAHSVEHDGTVYSLKQWSEAKDVIHRTWWFRCCVALENLPLFAWDAECVEEIIGNHCRFDRLLPTDLPCGAPQLAKDVALHLDPRLTGRGFCRGRKQAGCAKPSQGCRLGSLPEDDEDDDQMDVRHPRNNSRARRYLDAMTGRRANNGGRNEDAVGASRDGRRRTRSSRHHRKASTDAGPRTRSRSGGPRRLGSSRSRSPGQLRGVVKRRSGPTSLKTTLHDVAPDSTLPDTAANPQLDYDPLAYLFQQDLLHLQFDSLACVDPMLDELVAHCVPQRLGLAGSSAQCTPTQYYNGGFLSSDNAVEVALLFEIDPRAVGELFPATGSLRQQERSRLVLRGGAGVMLHFA</sequence>
<organism evidence="2 3">
    <name type="scientific">Eleusine coracana subsp. coracana</name>
    <dbReference type="NCBI Taxonomy" id="191504"/>
    <lineage>
        <taxon>Eukaryota</taxon>
        <taxon>Viridiplantae</taxon>
        <taxon>Streptophyta</taxon>
        <taxon>Embryophyta</taxon>
        <taxon>Tracheophyta</taxon>
        <taxon>Spermatophyta</taxon>
        <taxon>Magnoliopsida</taxon>
        <taxon>Liliopsida</taxon>
        <taxon>Poales</taxon>
        <taxon>Poaceae</taxon>
        <taxon>PACMAD clade</taxon>
        <taxon>Chloridoideae</taxon>
        <taxon>Cynodonteae</taxon>
        <taxon>Eleusininae</taxon>
        <taxon>Eleusine</taxon>
    </lineage>
</organism>
<gene>
    <name evidence="2" type="primary">ga09715</name>
    <name evidence="2" type="ORF">PR202_ga09715</name>
</gene>
<feature type="compositionally biased region" description="Polar residues" evidence="1">
    <location>
        <begin position="35"/>
        <end position="52"/>
    </location>
</feature>
<proteinExistence type="predicted"/>
<name>A0AAV5C3R5_ELECO</name>
<evidence type="ECO:0000256" key="1">
    <source>
        <dbReference type="SAM" id="MobiDB-lite"/>
    </source>
</evidence>
<dbReference type="InterPro" id="IPR053253">
    <property type="entry name" value="Sex_diff_modulator"/>
</dbReference>
<keyword evidence="3" id="KW-1185">Reference proteome</keyword>
<evidence type="ECO:0000313" key="3">
    <source>
        <dbReference type="Proteomes" id="UP001054889"/>
    </source>
</evidence>
<protein>
    <recommendedName>
        <fullName evidence="4">DUF4283 domain-containing protein</fullName>
    </recommendedName>
</protein>
<comment type="caution">
    <text evidence="2">The sequence shown here is derived from an EMBL/GenBank/DDBJ whole genome shotgun (WGS) entry which is preliminary data.</text>
</comment>
<evidence type="ECO:0000313" key="2">
    <source>
        <dbReference type="EMBL" id="GJM93180.1"/>
    </source>
</evidence>
<dbReference type="EMBL" id="BQKI01000004">
    <property type="protein sequence ID" value="GJM93180.1"/>
    <property type="molecule type" value="Genomic_DNA"/>
</dbReference>
<feature type="compositionally biased region" description="Low complexity" evidence="1">
    <location>
        <begin position="427"/>
        <end position="453"/>
    </location>
</feature>
<feature type="region of interest" description="Disordered" evidence="1">
    <location>
        <begin position="26"/>
        <end position="77"/>
    </location>
</feature>
<accession>A0AAV5C3R5</accession>
<dbReference type="PANTHER" id="PTHR33087">
    <property type="entry name" value="OS07G0539200 PROTEIN"/>
    <property type="match status" value="1"/>
</dbReference>
<dbReference type="Proteomes" id="UP001054889">
    <property type="component" value="Unassembled WGS sequence"/>
</dbReference>
<reference evidence="2" key="1">
    <citation type="journal article" date="2018" name="DNA Res.">
        <title>Multiple hybrid de novo genome assembly of finger millet, an orphan allotetraploid crop.</title>
        <authorList>
            <person name="Hatakeyama M."/>
            <person name="Aluri S."/>
            <person name="Balachadran M.T."/>
            <person name="Sivarajan S.R."/>
            <person name="Patrignani A."/>
            <person name="Gruter S."/>
            <person name="Poveda L."/>
            <person name="Shimizu-Inatsugi R."/>
            <person name="Baeten J."/>
            <person name="Francoijs K.J."/>
            <person name="Nataraja K.N."/>
            <person name="Reddy Y.A.N."/>
            <person name="Phadnis S."/>
            <person name="Ravikumar R.L."/>
            <person name="Schlapbach R."/>
            <person name="Sreeman S.M."/>
            <person name="Shimizu K.K."/>
        </authorList>
    </citation>
    <scope>NUCLEOTIDE SEQUENCE</scope>
</reference>
<feature type="region of interest" description="Disordered" evidence="1">
    <location>
        <begin position="128"/>
        <end position="151"/>
    </location>
</feature>
<feature type="compositionally biased region" description="Basic residues" evidence="1">
    <location>
        <begin position="409"/>
        <end position="421"/>
    </location>
</feature>
<reference evidence="2" key="2">
    <citation type="submission" date="2021-12" db="EMBL/GenBank/DDBJ databases">
        <title>Resequencing data analysis of finger millet.</title>
        <authorList>
            <person name="Hatakeyama M."/>
            <person name="Aluri S."/>
            <person name="Balachadran M.T."/>
            <person name="Sivarajan S.R."/>
            <person name="Poveda L."/>
            <person name="Shimizu-Inatsugi R."/>
            <person name="Schlapbach R."/>
            <person name="Sreeman S.M."/>
            <person name="Shimizu K.K."/>
        </authorList>
    </citation>
    <scope>NUCLEOTIDE SEQUENCE</scope>
</reference>
<evidence type="ECO:0008006" key="4">
    <source>
        <dbReference type="Google" id="ProtNLM"/>
    </source>
</evidence>
<feature type="region of interest" description="Disordered" evidence="1">
    <location>
        <begin position="345"/>
        <end position="483"/>
    </location>
</feature>
<dbReference type="PANTHER" id="PTHR33087:SF21">
    <property type="entry name" value="OS03G0782100 PROTEIN"/>
    <property type="match status" value="1"/>
</dbReference>
<dbReference type="AlphaFoldDB" id="A0AAV5C3R5"/>